<proteinExistence type="predicted"/>
<evidence type="ECO:0000256" key="2">
    <source>
        <dbReference type="ARBA" id="ARBA00022695"/>
    </source>
</evidence>
<keyword evidence="12" id="KW-1185">Reference proteome</keyword>
<evidence type="ECO:0000256" key="7">
    <source>
        <dbReference type="SAM" id="Coils"/>
    </source>
</evidence>
<dbReference type="InterPro" id="IPR036397">
    <property type="entry name" value="RNaseH_sf"/>
</dbReference>
<feature type="region of interest" description="Disordered" evidence="8">
    <location>
        <begin position="129"/>
        <end position="153"/>
    </location>
</feature>
<keyword evidence="7" id="KW-0175">Coiled coil</keyword>
<dbReference type="InterPro" id="IPR043502">
    <property type="entry name" value="DNA/RNA_pol_sf"/>
</dbReference>
<dbReference type="EMBL" id="JAUUTY010000004">
    <property type="protein sequence ID" value="KAK1641809.1"/>
    <property type="molecule type" value="Genomic_DNA"/>
</dbReference>
<dbReference type="CDD" id="cd09279">
    <property type="entry name" value="RNase_HI_like"/>
    <property type="match status" value="1"/>
</dbReference>
<keyword evidence="6" id="KW-0695">RNA-directed DNA polymerase</keyword>
<evidence type="ECO:0000256" key="5">
    <source>
        <dbReference type="ARBA" id="ARBA00022801"/>
    </source>
</evidence>
<feature type="domain" description="Integrase catalytic" evidence="10">
    <location>
        <begin position="745"/>
        <end position="911"/>
    </location>
</feature>
<evidence type="ECO:0000256" key="8">
    <source>
        <dbReference type="SAM" id="MobiDB-lite"/>
    </source>
</evidence>
<feature type="coiled-coil region" evidence="7">
    <location>
        <begin position="274"/>
        <end position="303"/>
    </location>
</feature>
<gene>
    <name evidence="11" type="ORF">QYE76_059614</name>
</gene>
<sequence>MFPSPRINEVLPPVASAVVTSTTVAPTVGHGTSSLRATARPYSPIRRPVASGRMIATGNFFHIQPSTYRPASSPLKHAWMVPIGSINLFLLTATRPVTGEVYAEAETALEDDAESAIVAPTANSTVASAAADSADAPSADSADTAPFADSAGDAPAADSADTILAIDSVIAAIDADFTDIIAITSVAGSTAASPTARSVATASTKDSISLVSHPSDFEGGFEDDSILSLFGSDYDSDSVEAPRYRYPTAVFMAGGDEELPVDAFTTPLPATATATEIEAHRAALEEQRKKELAERQKFRLEQDEEVGLLPESKTMLLYVAASNRAISAVMVVERKEEGREQLVQRPVYYISEALIESKQRYPHYQKLVYAVLRAQRRLAPYFHEHPIKVVASTPLADIIRNRDATGRIAKWAVELGVHNITYESRHAIKSQALADFLADWEEAQQPSSPADLKHWTLHFDGSKNLEGAGAGVVLTSPKGDTVKYVLQLRFEPCTNNMAEYEALLHGMRVAKEMGATRLRCLGDSDLVASQTSGTCDATDANMIAYKRAVDQAGASFAGHVVEWVDRRKNEEADALARIGSKRLQPPPGVVLDILSHPSVRAPRELDIAEPPAPDSTLVALAVDSIDWTEPYISYLESQALPMDETKARAIVRRCKSFTIINNELYKRSVSGVFQRCVTTAEGRNILRDIHAGDCGHHAGARSIVAKAFRHGFYWPTAHEDAIALVRSCAGCQKYASQSHMPGSALKTIPLTWPFAVWGMDMVGKFKTAPGGYTHLLVAVDKFTKWVEAKPIKKCDGKTATKFLRELIYRYGYPHSIITDNGTNFAKGEMADFCEEKGIRLDLASVAHPESNGQAERANQSILHGLKPRLVVPLERAAGCWAEELSSVLWGIRTTPNRSTGFTPFFLVYGAEAVMPTDIAYDSPRVANYAEEDNERARQDDIDLLDEARDLALSRTAIYQQDLRRYHSRRVRSRSFQVGDLVLRLIQDKKGMHKLSPPWEGPFVVSRVLGNDSYYLIDVRKDDKGEPLTKEVERPWNINLLRRFYT</sequence>
<dbReference type="Proteomes" id="UP001231189">
    <property type="component" value="Unassembled WGS sequence"/>
</dbReference>
<dbReference type="PANTHER" id="PTHR48475">
    <property type="entry name" value="RIBONUCLEASE H"/>
    <property type="match status" value="1"/>
</dbReference>
<dbReference type="PANTHER" id="PTHR48475:SF2">
    <property type="entry name" value="RIBONUCLEASE H"/>
    <property type="match status" value="1"/>
</dbReference>
<evidence type="ECO:0000313" key="11">
    <source>
        <dbReference type="EMBL" id="KAK1641809.1"/>
    </source>
</evidence>
<evidence type="ECO:0000256" key="4">
    <source>
        <dbReference type="ARBA" id="ARBA00022759"/>
    </source>
</evidence>
<evidence type="ECO:0000259" key="9">
    <source>
        <dbReference type="PROSITE" id="PS50879"/>
    </source>
</evidence>
<keyword evidence="1" id="KW-0808">Transferase</keyword>
<accession>A0AAD8W5H2</accession>
<reference evidence="11" key="1">
    <citation type="submission" date="2023-07" db="EMBL/GenBank/DDBJ databases">
        <title>A chromosome-level genome assembly of Lolium multiflorum.</title>
        <authorList>
            <person name="Chen Y."/>
            <person name="Copetti D."/>
            <person name="Kolliker R."/>
            <person name="Studer B."/>
        </authorList>
    </citation>
    <scope>NUCLEOTIDE SEQUENCE</scope>
    <source>
        <strain evidence="11">02402/16</strain>
        <tissue evidence="11">Leaf</tissue>
    </source>
</reference>
<dbReference type="InterPro" id="IPR012337">
    <property type="entry name" value="RNaseH-like_sf"/>
</dbReference>
<keyword evidence="3" id="KW-0540">Nuclease</keyword>
<dbReference type="Gene3D" id="3.30.420.10">
    <property type="entry name" value="Ribonuclease H-like superfamily/Ribonuclease H"/>
    <property type="match status" value="2"/>
</dbReference>
<evidence type="ECO:0000256" key="3">
    <source>
        <dbReference type="ARBA" id="ARBA00022722"/>
    </source>
</evidence>
<dbReference type="Pfam" id="PF17921">
    <property type="entry name" value="Integrase_H2C2"/>
    <property type="match status" value="1"/>
</dbReference>
<evidence type="ECO:0000259" key="10">
    <source>
        <dbReference type="PROSITE" id="PS50994"/>
    </source>
</evidence>
<dbReference type="Pfam" id="PF17917">
    <property type="entry name" value="RT_RNaseH"/>
    <property type="match status" value="1"/>
</dbReference>
<dbReference type="InterPro" id="IPR002156">
    <property type="entry name" value="RNaseH_domain"/>
</dbReference>
<dbReference type="PROSITE" id="PS50879">
    <property type="entry name" value="RNASE_H_1"/>
    <property type="match status" value="1"/>
</dbReference>
<dbReference type="Pfam" id="PF13456">
    <property type="entry name" value="RVT_3"/>
    <property type="match status" value="1"/>
</dbReference>
<dbReference type="InterPro" id="IPR001584">
    <property type="entry name" value="Integrase_cat-core"/>
</dbReference>
<evidence type="ECO:0000313" key="12">
    <source>
        <dbReference type="Proteomes" id="UP001231189"/>
    </source>
</evidence>
<keyword evidence="4" id="KW-0255">Endonuclease</keyword>
<dbReference type="PROSITE" id="PS50994">
    <property type="entry name" value="INTEGRASE"/>
    <property type="match status" value="1"/>
</dbReference>
<dbReference type="GO" id="GO:0003964">
    <property type="term" value="F:RNA-directed DNA polymerase activity"/>
    <property type="evidence" value="ECO:0007669"/>
    <property type="project" value="UniProtKB-KW"/>
</dbReference>
<dbReference type="Pfam" id="PF00665">
    <property type="entry name" value="rve"/>
    <property type="match status" value="1"/>
</dbReference>
<evidence type="ECO:0000256" key="6">
    <source>
        <dbReference type="ARBA" id="ARBA00022918"/>
    </source>
</evidence>
<keyword evidence="5" id="KW-0378">Hydrolase</keyword>
<feature type="domain" description="RNase H type-1" evidence="9">
    <location>
        <begin position="451"/>
        <end position="581"/>
    </location>
</feature>
<dbReference type="InterPro" id="IPR041588">
    <property type="entry name" value="Integrase_H2C2"/>
</dbReference>
<dbReference type="SUPFAM" id="SSF53098">
    <property type="entry name" value="Ribonuclease H-like"/>
    <property type="match status" value="2"/>
</dbReference>
<protein>
    <submittedName>
        <fullName evidence="11">Uncharacterized protein</fullName>
    </submittedName>
</protein>
<dbReference type="GO" id="GO:0015074">
    <property type="term" value="P:DNA integration"/>
    <property type="evidence" value="ECO:0007669"/>
    <property type="project" value="InterPro"/>
</dbReference>
<keyword evidence="2" id="KW-0548">Nucleotidyltransferase</keyword>
<dbReference type="InterPro" id="IPR041373">
    <property type="entry name" value="RT_RNaseH"/>
</dbReference>
<dbReference type="GO" id="GO:0003676">
    <property type="term" value="F:nucleic acid binding"/>
    <property type="evidence" value="ECO:0007669"/>
    <property type="project" value="InterPro"/>
</dbReference>
<organism evidence="11 12">
    <name type="scientific">Lolium multiflorum</name>
    <name type="common">Italian ryegrass</name>
    <name type="synonym">Lolium perenne subsp. multiflorum</name>
    <dbReference type="NCBI Taxonomy" id="4521"/>
    <lineage>
        <taxon>Eukaryota</taxon>
        <taxon>Viridiplantae</taxon>
        <taxon>Streptophyta</taxon>
        <taxon>Embryophyta</taxon>
        <taxon>Tracheophyta</taxon>
        <taxon>Spermatophyta</taxon>
        <taxon>Magnoliopsida</taxon>
        <taxon>Liliopsida</taxon>
        <taxon>Poales</taxon>
        <taxon>Poaceae</taxon>
        <taxon>BOP clade</taxon>
        <taxon>Pooideae</taxon>
        <taxon>Poodae</taxon>
        <taxon>Poeae</taxon>
        <taxon>Poeae Chloroplast Group 2 (Poeae type)</taxon>
        <taxon>Loliodinae</taxon>
        <taxon>Loliinae</taxon>
        <taxon>Lolium</taxon>
    </lineage>
</organism>
<dbReference type="SUPFAM" id="SSF56672">
    <property type="entry name" value="DNA/RNA polymerases"/>
    <property type="match status" value="1"/>
</dbReference>
<name>A0AAD8W5H2_LOLMU</name>
<comment type="caution">
    <text evidence="11">The sequence shown here is derived from an EMBL/GenBank/DDBJ whole genome shotgun (WGS) entry which is preliminary data.</text>
</comment>
<dbReference type="Gene3D" id="1.10.340.70">
    <property type="match status" value="1"/>
</dbReference>
<evidence type="ECO:0000256" key="1">
    <source>
        <dbReference type="ARBA" id="ARBA00022679"/>
    </source>
</evidence>
<dbReference type="AlphaFoldDB" id="A0AAD8W5H2"/>
<dbReference type="GO" id="GO:0004523">
    <property type="term" value="F:RNA-DNA hybrid ribonuclease activity"/>
    <property type="evidence" value="ECO:0007669"/>
    <property type="project" value="InterPro"/>
</dbReference>